<dbReference type="InterPro" id="IPR007648">
    <property type="entry name" value="ATPase_inhibitor_mt"/>
</dbReference>
<keyword evidence="10" id="KW-1185">Reference proteome</keyword>
<keyword evidence="3" id="KW-0809">Transit peptide</keyword>
<evidence type="ECO:0000256" key="5">
    <source>
        <dbReference type="ARBA" id="ARBA00023128"/>
    </source>
</evidence>
<dbReference type="GO" id="GO:0005739">
    <property type="term" value="C:mitochondrion"/>
    <property type="evidence" value="ECO:0007669"/>
    <property type="project" value="UniProtKB-SubCell"/>
</dbReference>
<gene>
    <name evidence="9" type="ORF">B4U80_03160</name>
</gene>
<dbReference type="OrthoDB" id="10045676at2759"/>
<keyword evidence="5" id="KW-0496">Mitochondrion</keyword>
<dbReference type="Gene3D" id="1.20.5.500">
    <property type="entry name" value="Single helix bin"/>
    <property type="match status" value="1"/>
</dbReference>
<sequence>MCSEWGSGAGKGGGSGGSIRDAGGAFGKMESAREEEYFRRKQAEQLEDMKKHLHEEIDRHQALIKEHEEAIKKSKKRIADMAKNHK</sequence>
<dbReference type="VEuPathDB" id="VectorBase:LDEU003752"/>
<feature type="coiled-coil region" evidence="7">
    <location>
        <begin position="43"/>
        <end position="84"/>
    </location>
</feature>
<dbReference type="FunFam" id="1.20.5.500:FF:000007">
    <property type="entry name" value="ATPase inhibitor, putative"/>
    <property type="match status" value="1"/>
</dbReference>
<organism evidence="9 10">
    <name type="scientific">Leptotrombidium deliense</name>
    <dbReference type="NCBI Taxonomy" id="299467"/>
    <lineage>
        <taxon>Eukaryota</taxon>
        <taxon>Metazoa</taxon>
        <taxon>Ecdysozoa</taxon>
        <taxon>Arthropoda</taxon>
        <taxon>Chelicerata</taxon>
        <taxon>Arachnida</taxon>
        <taxon>Acari</taxon>
        <taxon>Acariformes</taxon>
        <taxon>Trombidiformes</taxon>
        <taxon>Prostigmata</taxon>
        <taxon>Anystina</taxon>
        <taxon>Parasitengona</taxon>
        <taxon>Trombiculoidea</taxon>
        <taxon>Trombiculidae</taxon>
        <taxon>Leptotrombidium</taxon>
    </lineage>
</organism>
<name>A0A443SL85_9ACAR</name>
<feature type="compositionally biased region" description="Gly residues" evidence="8">
    <location>
        <begin position="7"/>
        <end position="17"/>
    </location>
</feature>
<reference evidence="9 10" key="1">
    <citation type="journal article" date="2018" name="Gigascience">
        <title>Genomes of trombidid mites reveal novel predicted allergens and laterally-transferred genes associated with secondary metabolism.</title>
        <authorList>
            <person name="Dong X."/>
            <person name="Chaisiri K."/>
            <person name="Xia D."/>
            <person name="Armstrong S.D."/>
            <person name="Fang Y."/>
            <person name="Donnelly M.J."/>
            <person name="Kadowaki T."/>
            <person name="McGarry J.W."/>
            <person name="Darby A.C."/>
            <person name="Makepeace B.L."/>
        </authorList>
    </citation>
    <scope>NUCLEOTIDE SEQUENCE [LARGE SCALE GENOMIC DNA]</scope>
    <source>
        <strain evidence="9">UoL-UT</strain>
    </source>
</reference>
<dbReference type="EMBL" id="NCKV01001469">
    <property type="protein sequence ID" value="RWS28287.1"/>
    <property type="molecule type" value="Genomic_DNA"/>
</dbReference>
<evidence type="ECO:0000313" key="9">
    <source>
        <dbReference type="EMBL" id="RWS28287.1"/>
    </source>
</evidence>
<comment type="caution">
    <text evidence="9">The sequence shown here is derived from an EMBL/GenBank/DDBJ whole genome shotgun (WGS) entry which is preliminary data.</text>
</comment>
<dbReference type="Proteomes" id="UP000288716">
    <property type="component" value="Unassembled WGS sequence"/>
</dbReference>
<evidence type="ECO:0000256" key="8">
    <source>
        <dbReference type="SAM" id="MobiDB-lite"/>
    </source>
</evidence>
<accession>A0A443SL85</accession>
<dbReference type="SUPFAM" id="SSF64602">
    <property type="entry name" value="F1 ATPase inhibitor, IF1, C-terminal domain"/>
    <property type="match status" value="1"/>
</dbReference>
<dbReference type="GO" id="GO:0042030">
    <property type="term" value="F:ATPase inhibitor activity"/>
    <property type="evidence" value="ECO:0007669"/>
    <property type="project" value="InterPro"/>
</dbReference>
<evidence type="ECO:0000256" key="4">
    <source>
        <dbReference type="ARBA" id="ARBA00023054"/>
    </source>
</evidence>
<dbReference type="PANTHER" id="PTHR48417:SF1">
    <property type="entry name" value="ATP SYNTHASE F1 SUBUNIT EPSILON"/>
    <property type="match status" value="1"/>
</dbReference>
<feature type="region of interest" description="Disordered" evidence="8">
    <location>
        <begin position="1"/>
        <end position="33"/>
    </location>
</feature>
<dbReference type="AlphaFoldDB" id="A0A443SL85"/>
<evidence type="ECO:0000256" key="6">
    <source>
        <dbReference type="ARBA" id="ARBA00030036"/>
    </source>
</evidence>
<dbReference type="STRING" id="299467.A0A443SL85"/>
<evidence type="ECO:0000256" key="7">
    <source>
        <dbReference type="SAM" id="Coils"/>
    </source>
</evidence>
<proteinExistence type="inferred from homology"/>
<dbReference type="PANTHER" id="PTHR48417">
    <property type="entry name" value="ATP SYNTHASE F1 SUBUNIT EPSILON"/>
    <property type="match status" value="1"/>
</dbReference>
<evidence type="ECO:0000256" key="1">
    <source>
        <dbReference type="ARBA" id="ARBA00004173"/>
    </source>
</evidence>
<keyword evidence="4 7" id="KW-0175">Coiled coil</keyword>
<comment type="subcellular location">
    <subcellularLocation>
        <location evidence="1">Mitochondrion</location>
    </subcellularLocation>
</comment>
<protein>
    <recommendedName>
        <fullName evidence="6">ATP synthase F1 subunit epsilon</fullName>
    </recommendedName>
</protein>
<evidence type="ECO:0000256" key="3">
    <source>
        <dbReference type="ARBA" id="ARBA00022946"/>
    </source>
</evidence>
<evidence type="ECO:0000256" key="2">
    <source>
        <dbReference type="ARBA" id="ARBA00010901"/>
    </source>
</evidence>
<dbReference type="Pfam" id="PF04568">
    <property type="entry name" value="IATP"/>
    <property type="match status" value="1"/>
</dbReference>
<evidence type="ECO:0000313" key="10">
    <source>
        <dbReference type="Proteomes" id="UP000288716"/>
    </source>
</evidence>
<comment type="similarity">
    <text evidence="2">Belongs to the ATPase inhibitor family.</text>
</comment>